<dbReference type="GO" id="GO:0043122">
    <property type="term" value="P:regulation of canonical NF-kappaB signal transduction"/>
    <property type="evidence" value="ECO:0007669"/>
    <property type="project" value="TreeGrafter"/>
</dbReference>
<evidence type="ECO:0000313" key="7">
    <source>
        <dbReference type="Proteomes" id="UP000821837"/>
    </source>
</evidence>
<evidence type="ECO:0000259" key="5">
    <source>
        <dbReference type="PROSITE" id="PS50089"/>
    </source>
</evidence>
<dbReference type="InterPro" id="IPR049342">
    <property type="entry name" value="TRAF1-6_MATH_dom"/>
</dbReference>
<keyword evidence="1 3" id="KW-0863">Zinc-finger</keyword>
<evidence type="ECO:0000256" key="2">
    <source>
        <dbReference type="ARBA" id="ARBA00022833"/>
    </source>
</evidence>
<dbReference type="PANTHER" id="PTHR10131">
    <property type="entry name" value="TNF RECEPTOR ASSOCIATED FACTOR"/>
    <property type="match status" value="1"/>
</dbReference>
<evidence type="ECO:0000256" key="3">
    <source>
        <dbReference type="PROSITE-ProRule" id="PRU00175"/>
    </source>
</evidence>
<reference evidence="6" key="2">
    <citation type="submission" date="2021-09" db="EMBL/GenBank/DDBJ databases">
        <authorList>
            <person name="Jia N."/>
            <person name="Wang J."/>
            <person name="Shi W."/>
            <person name="Du L."/>
            <person name="Sun Y."/>
            <person name="Zhan W."/>
            <person name="Jiang J."/>
            <person name="Wang Q."/>
            <person name="Zhang B."/>
            <person name="Ji P."/>
            <person name="Sakyi L.B."/>
            <person name="Cui X."/>
            <person name="Yuan T."/>
            <person name="Jiang B."/>
            <person name="Yang W."/>
            <person name="Lam T.T.-Y."/>
            <person name="Chang Q."/>
            <person name="Ding S."/>
            <person name="Wang X."/>
            <person name="Zhu J."/>
            <person name="Ruan X."/>
            <person name="Zhao L."/>
            <person name="Wei J."/>
            <person name="Que T."/>
            <person name="Du C."/>
            <person name="Cheng J."/>
            <person name="Dai P."/>
            <person name="Han X."/>
            <person name="Huang E."/>
            <person name="Gao Y."/>
            <person name="Liu J."/>
            <person name="Shao H."/>
            <person name="Ye R."/>
            <person name="Li L."/>
            <person name="Wei W."/>
            <person name="Wang X."/>
            <person name="Wang C."/>
            <person name="Huo Q."/>
            <person name="Li W."/>
            <person name="Guo W."/>
            <person name="Chen H."/>
            <person name="Chen S."/>
            <person name="Zhou L."/>
            <person name="Zhou L."/>
            <person name="Ni X."/>
            <person name="Tian J."/>
            <person name="Zhou Y."/>
            <person name="Sheng Y."/>
            <person name="Liu T."/>
            <person name="Pan Y."/>
            <person name="Xia L."/>
            <person name="Li J."/>
            <person name="Zhao F."/>
            <person name="Cao W."/>
        </authorList>
    </citation>
    <scope>NUCLEOTIDE SEQUENCE</scope>
    <source>
        <strain evidence="6">Rsan-2018</strain>
        <tissue evidence="6">Larvae</tissue>
    </source>
</reference>
<organism evidence="6 7">
    <name type="scientific">Rhipicephalus sanguineus</name>
    <name type="common">Brown dog tick</name>
    <name type="synonym">Ixodes sanguineus</name>
    <dbReference type="NCBI Taxonomy" id="34632"/>
    <lineage>
        <taxon>Eukaryota</taxon>
        <taxon>Metazoa</taxon>
        <taxon>Ecdysozoa</taxon>
        <taxon>Arthropoda</taxon>
        <taxon>Chelicerata</taxon>
        <taxon>Arachnida</taxon>
        <taxon>Acari</taxon>
        <taxon>Parasitiformes</taxon>
        <taxon>Ixodida</taxon>
        <taxon>Ixodoidea</taxon>
        <taxon>Ixodidae</taxon>
        <taxon>Rhipicephalinae</taxon>
        <taxon>Rhipicephalus</taxon>
        <taxon>Rhipicephalus</taxon>
    </lineage>
</organism>
<keyword evidence="1 3" id="KW-0479">Metal-binding</keyword>
<comment type="caution">
    <text evidence="6">The sequence shown here is derived from an EMBL/GenBank/DDBJ whole genome shotgun (WGS) entry which is preliminary data.</text>
</comment>
<dbReference type="Gene3D" id="3.30.40.10">
    <property type="entry name" value="Zinc/RING finger domain, C3HC4 (zinc finger)"/>
    <property type="match status" value="1"/>
</dbReference>
<dbReference type="GO" id="GO:0009898">
    <property type="term" value="C:cytoplasmic side of plasma membrane"/>
    <property type="evidence" value="ECO:0007669"/>
    <property type="project" value="TreeGrafter"/>
</dbReference>
<dbReference type="InterPro" id="IPR013083">
    <property type="entry name" value="Znf_RING/FYVE/PHD"/>
</dbReference>
<name>A0A9D4ST06_RHISA</name>
<dbReference type="InterPro" id="IPR008974">
    <property type="entry name" value="TRAF-like"/>
</dbReference>
<dbReference type="Proteomes" id="UP000821837">
    <property type="component" value="Chromosome 6"/>
</dbReference>
<dbReference type="Gene3D" id="2.60.210.10">
    <property type="entry name" value="Apoptosis, Tumor Necrosis Factor Receptor Associated Protein 2, Chain A"/>
    <property type="match status" value="1"/>
</dbReference>
<keyword evidence="2" id="KW-0862">Zinc</keyword>
<feature type="region of interest" description="Disordered" evidence="4">
    <location>
        <begin position="161"/>
        <end position="183"/>
    </location>
</feature>
<protein>
    <recommendedName>
        <fullName evidence="5">RING-type domain-containing protein</fullName>
    </recommendedName>
</protein>
<evidence type="ECO:0000313" key="6">
    <source>
        <dbReference type="EMBL" id="KAH7947520.1"/>
    </source>
</evidence>
<dbReference type="Pfam" id="PF21355">
    <property type="entry name" value="TRAF-mep_MATH"/>
    <property type="match status" value="1"/>
</dbReference>
<dbReference type="InterPro" id="IPR001841">
    <property type="entry name" value="Znf_RING"/>
</dbReference>
<feature type="domain" description="RING-type" evidence="5">
    <location>
        <begin position="32"/>
        <end position="68"/>
    </location>
</feature>
<reference evidence="6" key="1">
    <citation type="journal article" date="2020" name="Cell">
        <title>Large-Scale Comparative Analyses of Tick Genomes Elucidate Their Genetic Diversity and Vector Capacities.</title>
        <authorList>
            <consortium name="Tick Genome and Microbiome Consortium (TIGMIC)"/>
            <person name="Jia N."/>
            <person name="Wang J."/>
            <person name="Shi W."/>
            <person name="Du L."/>
            <person name="Sun Y."/>
            <person name="Zhan W."/>
            <person name="Jiang J.F."/>
            <person name="Wang Q."/>
            <person name="Zhang B."/>
            <person name="Ji P."/>
            <person name="Bell-Sakyi L."/>
            <person name="Cui X.M."/>
            <person name="Yuan T.T."/>
            <person name="Jiang B.G."/>
            <person name="Yang W.F."/>
            <person name="Lam T.T."/>
            <person name="Chang Q.C."/>
            <person name="Ding S.J."/>
            <person name="Wang X.J."/>
            <person name="Zhu J.G."/>
            <person name="Ruan X.D."/>
            <person name="Zhao L."/>
            <person name="Wei J.T."/>
            <person name="Ye R.Z."/>
            <person name="Que T.C."/>
            <person name="Du C.H."/>
            <person name="Zhou Y.H."/>
            <person name="Cheng J.X."/>
            <person name="Dai P.F."/>
            <person name="Guo W.B."/>
            <person name="Han X.H."/>
            <person name="Huang E.J."/>
            <person name="Li L.F."/>
            <person name="Wei W."/>
            <person name="Gao Y.C."/>
            <person name="Liu J.Z."/>
            <person name="Shao H.Z."/>
            <person name="Wang X."/>
            <person name="Wang C.C."/>
            <person name="Yang T.C."/>
            <person name="Huo Q.B."/>
            <person name="Li W."/>
            <person name="Chen H.Y."/>
            <person name="Chen S.E."/>
            <person name="Zhou L.G."/>
            <person name="Ni X.B."/>
            <person name="Tian J.H."/>
            <person name="Sheng Y."/>
            <person name="Liu T."/>
            <person name="Pan Y.S."/>
            <person name="Xia L.Y."/>
            <person name="Li J."/>
            <person name="Zhao F."/>
            <person name="Cao W.C."/>
        </authorList>
    </citation>
    <scope>NUCLEOTIDE SEQUENCE</scope>
    <source>
        <strain evidence="6">Rsan-2018</strain>
    </source>
</reference>
<dbReference type="SUPFAM" id="SSF49599">
    <property type="entry name" value="TRAF domain-like"/>
    <property type="match status" value="1"/>
</dbReference>
<dbReference type="PANTHER" id="PTHR10131:SF138">
    <property type="entry name" value="RE66324P"/>
    <property type="match status" value="1"/>
</dbReference>
<dbReference type="PROSITE" id="PS50089">
    <property type="entry name" value="ZF_RING_2"/>
    <property type="match status" value="1"/>
</dbReference>
<keyword evidence="7" id="KW-1185">Reference proteome</keyword>
<dbReference type="GO" id="GO:0008270">
    <property type="term" value="F:zinc ion binding"/>
    <property type="evidence" value="ECO:0007669"/>
    <property type="project" value="UniProtKB-KW"/>
</dbReference>
<proteinExistence type="predicted"/>
<dbReference type="SUPFAM" id="SSF57850">
    <property type="entry name" value="RING/U-box"/>
    <property type="match status" value="1"/>
</dbReference>
<evidence type="ECO:0000256" key="1">
    <source>
        <dbReference type="ARBA" id="ARBA00022771"/>
    </source>
</evidence>
<dbReference type="VEuPathDB" id="VectorBase:RSAN_028601"/>
<sequence>MGTTWEYTLTGFTRFERRRLVFLEPMPASRVCSVCGLVSFLVLNLPCGHVFCNFCKVPIVRKQKCPIDGIKYGKYDARESANSNLESLRVLCWVGGAKCGFVGTLYDVRQHMKNCDADEYKCPNCGGSVFRRDAVDHCHQCYGGHSVAGSVVPSNVLENPRVSDKDAEAQGRRASSENTTKKSADVQVSNCLMEKMAEHEGEALPLGKGTESQVHSCALQGSSKAPITAGPYRAASKPGVSIAMCVFKDVHTKASLVKDDEMDLNITSDQCTLAGYTFRVRCHFLGNEQLGARIHFVFFLESGEWDDNVIWPFAKKLTLVLSHPLDAEKDIRLPLTVAENEDTARKPDPLVPNNGCKTRDVHWDCILQHGYVGKKKLYVNVEME</sequence>
<accession>A0A9D4ST06</accession>
<gene>
    <name evidence="6" type="ORF">HPB52_012642</name>
</gene>
<evidence type="ECO:0000256" key="4">
    <source>
        <dbReference type="SAM" id="MobiDB-lite"/>
    </source>
</evidence>
<dbReference type="EMBL" id="JABSTV010001252">
    <property type="protein sequence ID" value="KAH7947520.1"/>
    <property type="molecule type" value="Genomic_DNA"/>
</dbReference>
<dbReference type="GO" id="GO:0005164">
    <property type="term" value="F:tumor necrosis factor receptor binding"/>
    <property type="evidence" value="ECO:0007669"/>
    <property type="project" value="TreeGrafter"/>
</dbReference>
<dbReference type="AlphaFoldDB" id="A0A9D4ST06"/>